<feature type="transmembrane region" description="Helical" evidence="6">
    <location>
        <begin position="178"/>
        <end position="200"/>
    </location>
</feature>
<evidence type="ECO:0000256" key="3">
    <source>
        <dbReference type="ARBA" id="ARBA00022692"/>
    </source>
</evidence>
<comment type="subcellular location">
    <subcellularLocation>
        <location evidence="1">Cell membrane</location>
        <topology evidence="1">Multi-pass membrane protein</topology>
    </subcellularLocation>
</comment>
<reference evidence="7 8" key="1">
    <citation type="submission" date="2016-10" db="EMBL/GenBank/DDBJ databases">
        <authorList>
            <person name="de Groot N.N."/>
        </authorList>
    </citation>
    <scope>NUCLEOTIDE SEQUENCE [LARGE SCALE GENOMIC DNA]</scope>
    <source>
        <strain evidence="7 8">CGMCC 4.3510</strain>
    </source>
</reference>
<keyword evidence="8" id="KW-1185">Reference proteome</keyword>
<dbReference type="STRING" id="380248.SAMN05216251_11055"/>
<gene>
    <name evidence="7" type="ORF">SAMN05216251_11055</name>
</gene>
<evidence type="ECO:0000256" key="4">
    <source>
        <dbReference type="ARBA" id="ARBA00022989"/>
    </source>
</evidence>
<keyword evidence="5 6" id="KW-0472">Membrane</keyword>
<dbReference type="AlphaFoldDB" id="A0A1I2H3C1"/>
<dbReference type="InterPro" id="IPR017039">
    <property type="entry name" value="Virul_fac_BrkB"/>
</dbReference>
<organism evidence="7 8">
    <name type="scientific">Actinacidiphila alni</name>
    <dbReference type="NCBI Taxonomy" id="380248"/>
    <lineage>
        <taxon>Bacteria</taxon>
        <taxon>Bacillati</taxon>
        <taxon>Actinomycetota</taxon>
        <taxon>Actinomycetes</taxon>
        <taxon>Kitasatosporales</taxon>
        <taxon>Streptomycetaceae</taxon>
        <taxon>Actinacidiphila</taxon>
    </lineage>
</organism>
<keyword evidence="2" id="KW-1003">Cell membrane</keyword>
<evidence type="ECO:0000313" key="8">
    <source>
        <dbReference type="Proteomes" id="UP000199323"/>
    </source>
</evidence>
<dbReference type="PANTHER" id="PTHR30213:SF1">
    <property type="entry name" value="INNER MEMBRANE PROTEIN YHJD"/>
    <property type="match status" value="1"/>
</dbReference>
<evidence type="ECO:0000256" key="1">
    <source>
        <dbReference type="ARBA" id="ARBA00004651"/>
    </source>
</evidence>
<keyword evidence="3 6" id="KW-0812">Transmembrane</keyword>
<dbReference type="PANTHER" id="PTHR30213">
    <property type="entry name" value="INNER MEMBRANE PROTEIN YHJD"/>
    <property type="match status" value="1"/>
</dbReference>
<evidence type="ECO:0000313" key="7">
    <source>
        <dbReference type="EMBL" id="SFF24172.1"/>
    </source>
</evidence>
<accession>A0A1I2H3C1</accession>
<dbReference type="NCBIfam" id="TIGR00765">
    <property type="entry name" value="yihY_not_rbn"/>
    <property type="match status" value="1"/>
</dbReference>
<evidence type="ECO:0000256" key="2">
    <source>
        <dbReference type="ARBA" id="ARBA00022475"/>
    </source>
</evidence>
<feature type="transmembrane region" description="Helical" evidence="6">
    <location>
        <begin position="146"/>
        <end position="166"/>
    </location>
</feature>
<keyword evidence="4 6" id="KW-1133">Transmembrane helix</keyword>
<dbReference type="RefSeq" id="WP_245796145.1">
    <property type="nucleotide sequence ID" value="NZ_FONG01000010.1"/>
</dbReference>
<evidence type="ECO:0000256" key="5">
    <source>
        <dbReference type="ARBA" id="ARBA00023136"/>
    </source>
</evidence>
<feature type="transmembrane region" description="Helical" evidence="6">
    <location>
        <begin position="100"/>
        <end position="125"/>
    </location>
</feature>
<protein>
    <submittedName>
        <fullName evidence="7">YihY family inner membrane protein</fullName>
    </submittedName>
</protein>
<dbReference type="Pfam" id="PF03631">
    <property type="entry name" value="Virul_fac_BrkB"/>
    <property type="match status" value="1"/>
</dbReference>
<evidence type="ECO:0000256" key="6">
    <source>
        <dbReference type="SAM" id="Phobius"/>
    </source>
</evidence>
<dbReference type="Proteomes" id="UP000199323">
    <property type="component" value="Unassembled WGS sequence"/>
</dbReference>
<feature type="transmembrane region" description="Helical" evidence="6">
    <location>
        <begin position="212"/>
        <end position="234"/>
    </location>
</feature>
<dbReference type="EMBL" id="FONG01000010">
    <property type="protein sequence ID" value="SFF24172.1"/>
    <property type="molecule type" value="Genomic_DNA"/>
</dbReference>
<sequence length="331" mass="35908">MPGMVRGFDRYQREHSWIGLPLAVAYKFAEDQAMYLAALIAYYGFLAVFPLLLLVVSVLGFLLHNDPDFQERVVNSALHQFPVIGDQIGENIRSFHGNSLAVVTGVLGGLYGALGVAQAAQNALLKVWAVPRHRRPNPLMSRLRSLLVLGVFGAGLAVTTGLTALAGDTRAFGAHPAVLLRVVATVLSTGVNTGLLLFAYRYFSADTVKLRVSAGAGLGAAVAWQLVQWAGTYYVRHELRGATATYGLFGIVLGLLTWIYLGALLFVLAAEVASVRSRHLWPRSLLTPFTDNVVLTPADRAVYVSYAATDVFKGFQHVTVRFDPPDKNSDH</sequence>
<feature type="transmembrane region" description="Helical" evidence="6">
    <location>
        <begin position="35"/>
        <end position="63"/>
    </location>
</feature>
<dbReference type="GO" id="GO:0005886">
    <property type="term" value="C:plasma membrane"/>
    <property type="evidence" value="ECO:0007669"/>
    <property type="project" value="UniProtKB-SubCell"/>
</dbReference>
<feature type="transmembrane region" description="Helical" evidence="6">
    <location>
        <begin position="246"/>
        <end position="270"/>
    </location>
</feature>
<proteinExistence type="predicted"/>
<name>A0A1I2H3C1_9ACTN</name>